<protein>
    <recommendedName>
        <fullName evidence="3">F-box domain-containing protein</fullName>
    </recommendedName>
</protein>
<evidence type="ECO:0008006" key="3">
    <source>
        <dbReference type="Google" id="ProtNLM"/>
    </source>
</evidence>
<gene>
    <name evidence="1" type="ORF">PG996_006304</name>
</gene>
<dbReference type="EMBL" id="JAQQWM010000003">
    <property type="protein sequence ID" value="KAK8072956.1"/>
    <property type="molecule type" value="Genomic_DNA"/>
</dbReference>
<organism evidence="1 2">
    <name type="scientific">Apiospora saccharicola</name>
    <dbReference type="NCBI Taxonomy" id="335842"/>
    <lineage>
        <taxon>Eukaryota</taxon>
        <taxon>Fungi</taxon>
        <taxon>Dikarya</taxon>
        <taxon>Ascomycota</taxon>
        <taxon>Pezizomycotina</taxon>
        <taxon>Sordariomycetes</taxon>
        <taxon>Xylariomycetidae</taxon>
        <taxon>Amphisphaeriales</taxon>
        <taxon>Apiosporaceae</taxon>
        <taxon>Apiospora</taxon>
    </lineage>
</organism>
<sequence length="160" mass="17492">MEPNQRDLIIIATSPESPSTIAVGITRSISSLHITDENSPRSGGEQTRPTVGILDLPDEILHLIFDEFLVERGLYEEEGSREACWASWLTCRRLCAAATTMLFDTLTTDLDAESARRTEVMLSQNPLIAASVRTLVVSLGCRDPAQARDLGRGTTTSARC</sequence>
<proteinExistence type="predicted"/>
<evidence type="ECO:0000313" key="1">
    <source>
        <dbReference type="EMBL" id="KAK8072956.1"/>
    </source>
</evidence>
<keyword evidence="2" id="KW-1185">Reference proteome</keyword>
<evidence type="ECO:0000313" key="2">
    <source>
        <dbReference type="Proteomes" id="UP001446871"/>
    </source>
</evidence>
<name>A0ABR1VNX5_9PEZI</name>
<accession>A0ABR1VNX5</accession>
<reference evidence="1 2" key="1">
    <citation type="submission" date="2023-01" db="EMBL/GenBank/DDBJ databases">
        <title>Analysis of 21 Apiospora genomes using comparative genomics revels a genus with tremendous synthesis potential of carbohydrate active enzymes and secondary metabolites.</title>
        <authorList>
            <person name="Sorensen T."/>
        </authorList>
    </citation>
    <scope>NUCLEOTIDE SEQUENCE [LARGE SCALE GENOMIC DNA]</scope>
    <source>
        <strain evidence="1 2">CBS 83171</strain>
    </source>
</reference>
<comment type="caution">
    <text evidence="1">The sequence shown here is derived from an EMBL/GenBank/DDBJ whole genome shotgun (WGS) entry which is preliminary data.</text>
</comment>
<dbReference type="Proteomes" id="UP001446871">
    <property type="component" value="Unassembled WGS sequence"/>
</dbReference>